<organism evidence="1">
    <name type="scientific">Lactococcus lactis subsp. cremoris</name>
    <name type="common">Streptococcus cremoris</name>
    <dbReference type="NCBI Taxonomy" id="1359"/>
    <lineage>
        <taxon>Bacteria</taxon>
        <taxon>Bacillati</taxon>
        <taxon>Bacillota</taxon>
        <taxon>Bacilli</taxon>
        <taxon>Lactobacillales</taxon>
        <taxon>Streptococcaceae</taxon>
        <taxon>Lactococcus</taxon>
    </lineage>
</organism>
<feature type="non-terminal residue" evidence="1">
    <location>
        <position position="1"/>
    </location>
</feature>
<sequence>HVKRLMKFSKMAPNVDTMG</sequence>
<evidence type="ECO:0000313" key="1">
    <source>
        <dbReference type="EMBL" id="CAA11693.1"/>
    </source>
</evidence>
<name>Q7B2L5_LACLC</name>
<accession>Q7B2L5</accession>
<dbReference type="EMBL" id="AJ223961">
    <property type="protein sequence ID" value="CAA11693.1"/>
    <property type="molecule type" value="Genomic_DNA"/>
</dbReference>
<protein>
    <submittedName>
        <fullName evidence="1">Lactococcus lactis cremoris MG1363-inv2 chromosomal inversion junction DNA</fullName>
    </submittedName>
</protein>
<reference evidence="1" key="1">
    <citation type="journal article" date="1998" name="J. Bacteriol.">
        <title>A natural large chromosomal inversion in Lactococcus lactis is mediated by homologous recombination between two insertion sequences.</title>
        <authorList>
            <person name="Daveran-Mingot M.L."/>
            <person name="Campo N."/>
            <person name="Ritzenthaler P."/>
            <person name="le Bourgeois P."/>
        </authorList>
    </citation>
    <scope>NUCLEOTIDE SEQUENCE</scope>
    <source>
        <strain evidence="1">MG1363</strain>
    </source>
</reference>
<dbReference type="AlphaFoldDB" id="Q7B2L5"/>
<proteinExistence type="predicted"/>